<dbReference type="OMA" id="EPYNDYD"/>
<proteinExistence type="predicted"/>
<name>M7ZJN2_TRIUA</name>
<feature type="compositionally biased region" description="Basic and acidic residues" evidence="1">
    <location>
        <begin position="45"/>
        <end position="94"/>
    </location>
</feature>
<organism evidence="2">
    <name type="scientific">Triticum urartu</name>
    <name type="common">Red wild einkorn</name>
    <name type="synonym">Crithodium urartu</name>
    <dbReference type="NCBI Taxonomy" id="4572"/>
    <lineage>
        <taxon>Eukaryota</taxon>
        <taxon>Viridiplantae</taxon>
        <taxon>Streptophyta</taxon>
        <taxon>Embryophyta</taxon>
        <taxon>Tracheophyta</taxon>
        <taxon>Spermatophyta</taxon>
        <taxon>Magnoliopsida</taxon>
        <taxon>Liliopsida</taxon>
        <taxon>Poales</taxon>
        <taxon>Poaceae</taxon>
        <taxon>BOP clade</taxon>
        <taxon>Pooideae</taxon>
        <taxon>Triticodae</taxon>
        <taxon>Triticeae</taxon>
        <taxon>Triticinae</taxon>
        <taxon>Triticum</taxon>
    </lineage>
</organism>
<accession>M7ZJN2</accession>
<evidence type="ECO:0000256" key="1">
    <source>
        <dbReference type="SAM" id="MobiDB-lite"/>
    </source>
</evidence>
<sequence length="403" mass="47450">MRDRQAPRRYEPYNDQDQKAVRHQQVPRRYEPYNDYDQQAMRDQQAPRRYEPYNDHDQKAMRDQQAPRRYKPYNEQDQRRQGYHGDERQQDYRAQRGYGTPNFPTQQGNSYPSKQFGRRRRREDGSYGGRRVPAEEVQNGGYRQYRERIPAEEVQNGGYRQYTEPPRVHFRPPTAQPYYQQREPPRVQLPSPPAVEDALARRPEFDRGFGPMQKKQKRDESERHDMSSSPQDDLLPLKKQWTKKRQAQDMDSTLNNWIPKARRTRENWCEYHHSGNHGAAQCRRLKQLKQIIQRELADASKEDDPPKGLLQEIIQIEGEPYRAIADGSNSDSRMAMSTFSATSLASRLQRQINGLVDADRSGFITGCSISENFVYASKMMQCCHKRVVPTLVMKLHFAKPSIQ</sequence>
<dbReference type="AlphaFoldDB" id="M7ZJN2"/>
<feature type="compositionally biased region" description="Basic and acidic residues" evidence="1">
    <location>
        <begin position="198"/>
        <end position="207"/>
    </location>
</feature>
<gene>
    <name evidence="2" type="ORF">TRIUR3_31102</name>
</gene>
<reference evidence="2" key="1">
    <citation type="journal article" date="2013" name="Nature">
        <title>Draft genome of the wheat A-genome progenitor Triticum urartu.</title>
        <authorList>
            <person name="Ling H.Q."/>
            <person name="Zhao S."/>
            <person name="Liu D."/>
            <person name="Wang J."/>
            <person name="Sun H."/>
            <person name="Zhang C."/>
            <person name="Fan H."/>
            <person name="Li D."/>
            <person name="Dong L."/>
            <person name="Tao Y."/>
            <person name="Gao C."/>
            <person name="Wu H."/>
            <person name="Li Y."/>
            <person name="Cui Y."/>
            <person name="Guo X."/>
            <person name="Zheng S."/>
            <person name="Wang B."/>
            <person name="Yu K."/>
            <person name="Liang Q."/>
            <person name="Yang W."/>
            <person name="Lou X."/>
            <person name="Chen J."/>
            <person name="Feng M."/>
            <person name="Jian J."/>
            <person name="Zhang X."/>
            <person name="Luo G."/>
            <person name="Jiang Y."/>
            <person name="Liu J."/>
            <person name="Wang Z."/>
            <person name="Sha Y."/>
            <person name="Zhang B."/>
            <person name="Wu H."/>
            <person name="Tang D."/>
            <person name="Shen Q."/>
            <person name="Xue P."/>
            <person name="Zou S."/>
            <person name="Wang X."/>
            <person name="Liu X."/>
            <person name="Wang F."/>
            <person name="Yang Y."/>
            <person name="An X."/>
            <person name="Dong Z."/>
            <person name="Zhang K."/>
            <person name="Zhang X."/>
            <person name="Luo M.C."/>
            <person name="Dvorak J."/>
            <person name="Tong Y."/>
            <person name="Wang J."/>
            <person name="Yang H."/>
            <person name="Li Z."/>
            <person name="Wang D."/>
            <person name="Zhang A."/>
            <person name="Wang J."/>
        </authorList>
    </citation>
    <scope>NUCLEOTIDE SEQUENCE</scope>
</reference>
<protein>
    <submittedName>
        <fullName evidence="2">Uncharacterized protein</fullName>
    </submittedName>
</protein>
<evidence type="ECO:0000313" key="2">
    <source>
        <dbReference type="EMBL" id="EMS63433.1"/>
    </source>
</evidence>
<feature type="region of interest" description="Disordered" evidence="1">
    <location>
        <begin position="1"/>
        <end position="249"/>
    </location>
</feature>
<feature type="compositionally biased region" description="Basic and acidic residues" evidence="1">
    <location>
        <begin position="1"/>
        <end position="20"/>
    </location>
</feature>
<feature type="compositionally biased region" description="Polar residues" evidence="1">
    <location>
        <begin position="102"/>
        <end position="113"/>
    </location>
</feature>
<feature type="compositionally biased region" description="Basic and acidic residues" evidence="1">
    <location>
        <begin position="217"/>
        <end position="226"/>
    </location>
</feature>
<dbReference type="EMBL" id="KD069180">
    <property type="protein sequence ID" value="EMS63433.1"/>
    <property type="molecule type" value="Genomic_DNA"/>
</dbReference>